<dbReference type="GO" id="GO:0030336">
    <property type="term" value="P:negative regulation of cell migration"/>
    <property type="evidence" value="ECO:0007669"/>
    <property type="project" value="TreeGrafter"/>
</dbReference>
<dbReference type="PANTHER" id="PTHR13422:SF12">
    <property type="entry name" value="SIN3-HDAC COMPLEX-ASSOCIATED FACTOR"/>
    <property type="match status" value="1"/>
</dbReference>
<gene>
    <name evidence="2" type="ORF">ONB1V03_LOCUS8460</name>
</gene>
<dbReference type="Proteomes" id="UP000728032">
    <property type="component" value="Unassembled WGS sequence"/>
</dbReference>
<dbReference type="OrthoDB" id="10023333at2759"/>
<sequence>QVLELLVQLSDELAKSSSSRFTDSKKYEPEFEKCFQIIERRSGEICNACVLLVKRWKKLPSNTTRNWHHVVDARAGPGTKSIKSKLSCISDNGIPSTTTSLDQMSHGSNSRKPHVNSHRKPKIVDNYNTKGTGRLNVVTNQIPSPDASDMSDLDDDIDEDMDDLEEEIEVQKITKKEVSGCGKQSKAADKRNSDCESPTNNAITSFLDMSFWKKEKICCGIIFKGPDNEVLIYPKLLEPCCCRRQRSHVIKPKLSTIVNSGSSDSGSVGSSSVTEEDANSNASSGNISLI</sequence>
<feature type="non-terminal residue" evidence="2">
    <location>
        <position position="1"/>
    </location>
</feature>
<organism evidence="2">
    <name type="scientific">Oppiella nova</name>
    <dbReference type="NCBI Taxonomy" id="334625"/>
    <lineage>
        <taxon>Eukaryota</taxon>
        <taxon>Metazoa</taxon>
        <taxon>Ecdysozoa</taxon>
        <taxon>Arthropoda</taxon>
        <taxon>Chelicerata</taxon>
        <taxon>Arachnida</taxon>
        <taxon>Acari</taxon>
        <taxon>Acariformes</taxon>
        <taxon>Sarcoptiformes</taxon>
        <taxon>Oribatida</taxon>
        <taxon>Brachypylina</taxon>
        <taxon>Oppioidea</taxon>
        <taxon>Oppiidae</taxon>
        <taxon>Oppiella</taxon>
    </lineage>
</organism>
<feature type="region of interest" description="Disordered" evidence="1">
    <location>
        <begin position="97"/>
        <end position="130"/>
    </location>
</feature>
<dbReference type="GO" id="GO:0070822">
    <property type="term" value="C:Sin3-type complex"/>
    <property type="evidence" value="ECO:0007669"/>
    <property type="project" value="TreeGrafter"/>
</dbReference>
<feature type="compositionally biased region" description="Basic residues" evidence="1">
    <location>
        <begin position="109"/>
        <end position="121"/>
    </location>
</feature>
<dbReference type="AlphaFoldDB" id="A0A7R9M1G2"/>
<evidence type="ECO:0008006" key="4">
    <source>
        <dbReference type="Google" id="ProtNLM"/>
    </source>
</evidence>
<feature type="compositionally biased region" description="Low complexity" evidence="1">
    <location>
        <begin position="259"/>
        <end position="273"/>
    </location>
</feature>
<feature type="region of interest" description="Disordered" evidence="1">
    <location>
        <begin position="180"/>
        <end position="199"/>
    </location>
</feature>
<keyword evidence="3" id="KW-1185">Reference proteome</keyword>
<feature type="compositionally biased region" description="Polar residues" evidence="1">
    <location>
        <begin position="279"/>
        <end position="290"/>
    </location>
</feature>
<evidence type="ECO:0000256" key="1">
    <source>
        <dbReference type="SAM" id="MobiDB-lite"/>
    </source>
</evidence>
<dbReference type="EMBL" id="OC919668">
    <property type="protein sequence ID" value="CAD7651746.1"/>
    <property type="molecule type" value="Genomic_DNA"/>
</dbReference>
<evidence type="ECO:0000313" key="2">
    <source>
        <dbReference type="EMBL" id="CAD7651746.1"/>
    </source>
</evidence>
<feature type="compositionally biased region" description="Polar residues" evidence="1">
    <location>
        <begin position="97"/>
        <end position="108"/>
    </location>
</feature>
<proteinExistence type="predicted"/>
<evidence type="ECO:0000313" key="3">
    <source>
        <dbReference type="Proteomes" id="UP000728032"/>
    </source>
</evidence>
<dbReference type="PANTHER" id="PTHR13422">
    <property type="entry name" value="SIN3-HDAC COMPLEX-ASSOCIATED FACTOR"/>
    <property type="match status" value="1"/>
</dbReference>
<protein>
    <recommendedName>
        <fullName evidence="4">Protein FAM60A</fullName>
    </recommendedName>
</protein>
<dbReference type="InterPro" id="IPR026065">
    <property type="entry name" value="FAM60A"/>
</dbReference>
<dbReference type="Pfam" id="PF15396">
    <property type="entry name" value="FAM60A"/>
    <property type="match status" value="1"/>
</dbReference>
<reference evidence="2" key="1">
    <citation type="submission" date="2020-11" db="EMBL/GenBank/DDBJ databases">
        <authorList>
            <person name="Tran Van P."/>
        </authorList>
    </citation>
    <scope>NUCLEOTIDE SEQUENCE</scope>
</reference>
<accession>A0A7R9M1G2</accession>
<name>A0A7R9M1G2_9ACAR</name>
<feature type="region of interest" description="Disordered" evidence="1">
    <location>
        <begin position="259"/>
        <end position="290"/>
    </location>
</feature>
<dbReference type="EMBL" id="CAJPVJ010004843">
    <property type="protein sequence ID" value="CAG2168976.1"/>
    <property type="molecule type" value="Genomic_DNA"/>
</dbReference>